<evidence type="ECO:0000256" key="4">
    <source>
        <dbReference type="ARBA" id="ARBA00022842"/>
    </source>
</evidence>
<feature type="binding site" evidence="9">
    <location>
        <begin position="413"/>
        <end position="415"/>
    </location>
    <ligand>
        <name>2-[(2R,5Z)-2-carboxy-4-methylthiazol-5(2H)-ylidene]ethyl phosphate</name>
        <dbReference type="ChEBI" id="CHEBI:62899"/>
    </ligand>
</feature>
<evidence type="ECO:0000256" key="9">
    <source>
        <dbReference type="HAMAP-Rule" id="MF_00097"/>
    </source>
</evidence>
<dbReference type="HAMAP" id="MF_00097">
    <property type="entry name" value="TMP_synthase"/>
    <property type="match status" value="1"/>
</dbReference>
<dbReference type="EMBL" id="JAATNW010000004">
    <property type="protein sequence ID" value="NMH59851.1"/>
    <property type="molecule type" value="Genomic_DNA"/>
</dbReference>
<keyword evidence="3 9" id="KW-0479">Metal-binding</keyword>
<evidence type="ECO:0000256" key="5">
    <source>
        <dbReference type="ARBA" id="ARBA00022977"/>
    </source>
</evidence>
<organism evidence="14 15">
    <name type="scientific">Alteromonas ponticola</name>
    <dbReference type="NCBI Taxonomy" id="2720613"/>
    <lineage>
        <taxon>Bacteria</taxon>
        <taxon>Pseudomonadati</taxon>
        <taxon>Pseudomonadota</taxon>
        <taxon>Gammaproteobacteria</taxon>
        <taxon>Alteromonadales</taxon>
        <taxon>Alteromonadaceae</taxon>
        <taxon>Alteromonas/Salinimonas group</taxon>
        <taxon>Alteromonas</taxon>
    </lineage>
</organism>
<reference evidence="14 15" key="1">
    <citation type="submission" date="2020-03" db="EMBL/GenBank/DDBJ databases">
        <title>Alteromonas ponticola sp. nov., isolated from seawater.</title>
        <authorList>
            <person name="Yoon J.-H."/>
            <person name="Kim Y.-O."/>
        </authorList>
    </citation>
    <scope>NUCLEOTIDE SEQUENCE [LARGE SCALE GENOMIC DNA]</scope>
    <source>
        <strain evidence="14 15">MYP5</strain>
    </source>
</reference>
<evidence type="ECO:0000313" key="15">
    <source>
        <dbReference type="Proteomes" id="UP000709336"/>
    </source>
</evidence>
<feature type="binding site" evidence="9">
    <location>
        <position position="368"/>
    </location>
    <ligand>
        <name>Mg(2+)</name>
        <dbReference type="ChEBI" id="CHEBI:18420"/>
    </ligand>
</feature>
<feature type="binding site" evidence="9">
    <location>
        <position position="348"/>
    </location>
    <ligand>
        <name>4-amino-2-methyl-5-(diphosphooxymethyl)pyrimidine</name>
        <dbReference type="ChEBI" id="CHEBI:57841"/>
    </ligand>
</feature>
<evidence type="ECO:0000256" key="7">
    <source>
        <dbReference type="ARBA" id="ARBA00047851"/>
    </source>
</evidence>
<comment type="function">
    <text evidence="9">Condenses 4-methyl-5-(beta-hydroxyethyl)thiazole monophosphate (THZ-P) and 2-methyl-4-amino-5-hydroxymethyl pyrimidine pyrophosphate (HMP-PP) to form thiamine monophosphate (TMP).</text>
</comment>
<keyword evidence="5 9" id="KW-0784">Thiamine biosynthesis</keyword>
<evidence type="ECO:0000256" key="2">
    <source>
        <dbReference type="ARBA" id="ARBA00022679"/>
    </source>
</evidence>
<dbReference type="Pfam" id="PF08543">
    <property type="entry name" value="Phos_pyr_kin"/>
    <property type="match status" value="1"/>
</dbReference>
<evidence type="ECO:0000256" key="1">
    <source>
        <dbReference type="ARBA" id="ARBA00005165"/>
    </source>
</evidence>
<comment type="pathway">
    <text evidence="1 9 11">Cofactor biosynthesis; thiamine diphosphate biosynthesis; thiamine phosphate from 4-amino-2-methyl-5-diphosphomethylpyrimidine and 4-methyl-5-(2-phosphoethyl)-thiazole: step 1/1.</text>
</comment>
<keyword evidence="4 9" id="KW-0460">Magnesium</keyword>
<name>A0ABX1R2J5_9ALTE</name>
<keyword evidence="2 9" id="KW-0808">Transferase</keyword>
<dbReference type="InterPro" id="IPR036206">
    <property type="entry name" value="ThiamineP_synth_sf"/>
</dbReference>
<dbReference type="PANTHER" id="PTHR20858">
    <property type="entry name" value="PHOSPHOMETHYLPYRIMIDINE KINASE"/>
    <property type="match status" value="1"/>
</dbReference>
<dbReference type="InterPro" id="IPR013785">
    <property type="entry name" value="Aldolase_TIM"/>
</dbReference>
<dbReference type="NCBIfam" id="TIGR00693">
    <property type="entry name" value="thiE"/>
    <property type="match status" value="1"/>
</dbReference>
<dbReference type="InterPro" id="IPR013749">
    <property type="entry name" value="PM/HMP-P_kinase-1"/>
</dbReference>
<feature type="binding site" evidence="9">
    <location>
        <position position="349"/>
    </location>
    <ligand>
        <name>Mg(2+)</name>
        <dbReference type="ChEBI" id="CHEBI:18420"/>
    </ligand>
</feature>
<sequence>MGKPVTMWSIGGLDPSGAAGITRDCVTAERLGVHVCPIATMLTAQPLSSTSGGAKMSVSAVSLEMFKQQINSQQTEPPNVIKIGALANDAQIDTLINTLIKLRSHNDACKVVMDPVLSTTTGLQLSSCTPAAILSLLPYIDVITPNIEELSWLTQLEIHGTDEAKHAATHLLAAGVNAVLIKGGHANWDNQATDWLITSTGEHSFASLRYEKVALRGTGCRLASALAAALIKGHTLDDAVCFAKSTMMRKLNKLQPSQCLLTSNSTFTHLLPYVGPAQISTSAMFPPLIDNNIGIYPVVDSVEWIKRLLHTGIKVIQLRIKAPVKNLMSQIREAVAVTECTGCQLFINDYWQEAIAAGAYGVHLGQEDLIDADLSTIARAGLRLGVSTHGYVELARVLPVKPSYIALGHIFATTTKVMPSAPQGIARLVEYKKYCGNIPTVAIGGINSTNFSSVVNTGVNGVAVVSAILKAGDPIQASHTLQRRFMSEQNNAD</sequence>
<dbReference type="SUPFAM" id="SSF51391">
    <property type="entry name" value="Thiamin phosphate synthase"/>
    <property type="match status" value="1"/>
</dbReference>
<gene>
    <name evidence="9 14" type="primary">thiE</name>
    <name evidence="14" type="ORF">HCJ96_07480</name>
</gene>
<evidence type="ECO:0000256" key="8">
    <source>
        <dbReference type="ARBA" id="ARBA00047883"/>
    </source>
</evidence>
<feature type="binding site" evidence="9">
    <location>
        <position position="387"/>
    </location>
    <ligand>
        <name>4-amino-2-methyl-5-(diphosphooxymethyl)pyrimidine</name>
        <dbReference type="ChEBI" id="CHEBI:57841"/>
    </ligand>
</feature>
<feature type="domain" description="Pyridoxamine kinase/Phosphomethylpyrimidine kinase" evidence="13">
    <location>
        <begin position="14"/>
        <end position="249"/>
    </location>
</feature>
<comment type="catalytic activity">
    <reaction evidence="8 9 10">
        <text>2-[(2R,5Z)-2-carboxy-4-methylthiazol-5(2H)-ylidene]ethyl phosphate + 4-amino-2-methyl-5-(diphosphooxymethyl)pyrimidine + 2 H(+) = thiamine phosphate + CO2 + diphosphate</text>
        <dbReference type="Rhea" id="RHEA:47844"/>
        <dbReference type="ChEBI" id="CHEBI:15378"/>
        <dbReference type="ChEBI" id="CHEBI:16526"/>
        <dbReference type="ChEBI" id="CHEBI:33019"/>
        <dbReference type="ChEBI" id="CHEBI:37575"/>
        <dbReference type="ChEBI" id="CHEBI:57841"/>
        <dbReference type="ChEBI" id="CHEBI:62899"/>
        <dbReference type="EC" id="2.5.1.3"/>
    </reaction>
</comment>
<feature type="binding site" evidence="9">
    <location>
        <position position="445"/>
    </location>
    <ligand>
        <name>2-[(2R,5Z)-2-carboxy-4-methylthiazol-5(2H)-ylidene]ethyl phosphate</name>
        <dbReference type="ChEBI" id="CHEBI:62899"/>
    </ligand>
</feature>
<dbReference type="PANTHER" id="PTHR20858:SF17">
    <property type="entry name" value="HYDROXYMETHYLPYRIMIDINE_PHOSPHOMETHYLPYRIMIDINE KINASE THI20-RELATED"/>
    <property type="match status" value="1"/>
</dbReference>
<dbReference type="RefSeq" id="WP_169210428.1">
    <property type="nucleotide sequence ID" value="NZ_JAATNW010000004.1"/>
</dbReference>
<dbReference type="InterPro" id="IPR029056">
    <property type="entry name" value="Ribokinase-like"/>
</dbReference>
<keyword evidence="15" id="KW-1185">Reference proteome</keyword>
<feature type="binding site" evidence="9">
    <location>
        <begin position="317"/>
        <end position="321"/>
    </location>
    <ligand>
        <name>4-amino-2-methyl-5-(diphosphooxymethyl)pyrimidine</name>
        <dbReference type="ChEBI" id="CHEBI:57841"/>
    </ligand>
</feature>
<evidence type="ECO:0000313" key="14">
    <source>
        <dbReference type="EMBL" id="NMH59851.1"/>
    </source>
</evidence>
<dbReference type="GO" id="GO:0004789">
    <property type="term" value="F:thiamine-phosphate diphosphorylase activity"/>
    <property type="evidence" value="ECO:0007669"/>
    <property type="project" value="UniProtKB-EC"/>
</dbReference>
<evidence type="ECO:0000259" key="12">
    <source>
        <dbReference type="Pfam" id="PF02581"/>
    </source>
</evidence>
<dbReference type="CDD" id="cd00564">
    <property type="entry name" value="TMP_TenI"/>
    <property type="match status" value="1"/>
</dbReference>
<evidence type="ECO:0000256" key="10">
    <source>
        <dbReference type="RuleBase" id="RU003826"/>
    </source>
</evidence>
<comment type="caution">
    <text evidence="14">The sequence shown here is derived from an EMBL/GenBank/DDBJ whole genome shotgun (WGS) entry which is preliminary data.</text>
</comment>
<evidence type="ECO:0000256" key="11">
    <source>
        <dbReference type="RuleBase" id="RU004253"/>
    </source>
</evidence>
<evidence type="ECO:0000259" key="13">
    <source>
        <dbReference type="Pfam" id="PF08543"/>
    </source>
</evidence>
<dbReference type="InterPro" id="IPR034291">
    <property type="entry name" value="TMP_synthase"/>
</dbReference>
<proteinExistence type="inferred from homology"/>
<feature type="binding site" evidence="9">
    <location>
        <position position="416"/>
    </location>
    <ligand>
        <name>4-amino-2-methyl-5-(diphosphooxymethyl)pyrimidine</name>
        <dbReference type="ChEBI" id="CHEBI:57841"/>
    </ligand>
</feature>
<evidence type="ECO:0000256" key="6">
    <source>
        <dbReference type="ARBA" id="ARBA00047334"/>
    </source>
</evidence>
<accession>A0ABX1R2J5</accession>
<comment type="similarity">
    <text evidence="9 10">Belongs to the thiamine-phosphate synthase family.</text>
</comment>
<comment type="catalytic activity">
    <reaction evidence="6 9 10">
        <text>4-methyl-5-(2-phosphooxyethyl)-thiazole + 4-amino-2-methyl-5-(diphosphooxymethyl)pyrimidine + H(+) = thiamine phosphate + diphosphate</text>
        <dbReference type="Rhea" id="RHEA:22328"/>
        <dbReference type="ChEBI" id="CHEBI:15378"/>
        <dbReference type="ChEBI" id="CHEBI:33019"/>
        <dbReference type="ChEBI" id="CHEBI:37575"/>
        <dbReference type="ChEBI" id="CHEBI:57841"/>
        <dbReference type="ChEBI" id="CHEBI:58296"/>
        <dbReference type="EC" id="2.5.1.3"/>
    </reaction>
</comment>
<comment type="catalytic activity">
    <reaction evidence="7 9 10">
        <text>2-(2-carboxy-4-methylthiazol-5-yl)ethyl phosphate + 4-amino-2-methyl-5-(diphosphooxymethyl)pyrimidine + 2 H(+) = thiamine phosphate + CO2 + diphosphate</text>
        <dbReference type="Rhea" id="RHEA:47848"/>
        <dbReference type="ChEBI" id="CHEBI:15378"/>
        <dbReference type="ChEBI" id="CHEBI:16526"/>
        <dbReference type="ChEBI" id="CHEBI:33019"/>
        <dbReference type="ChEBI" id="CHEBI:37575"/>
        <dbReference type="ChEBI" id="CHEBI:57841"/>
        <dbReference type="ChEBI" id="CHEBI:62890"/>
        <dbReference type="EC" id="2.5.1.3"/>
    </reaction>
</comment>
<dbReference type="Gene3D" id="3.20.20.70">
    <property type="entry name" value="Aldolase class I"/>
    <property type="match status" value="1"/>
</dbReference>
<protein>
    <recommendedName>
        <fullName evidence="9">Thiamine-phosphate synthase</fullName>
        <shortName evidence="9">TP synthase</shortName>
        <shortName evidence="9">TPS</shortName>
        <ecNumber evidence="9">2.5.1.3</ecNumber>
    </recommendedName>
    <alternativeName>
        <fullName evidence="9">Thiamine-phosphate pyrophosphorylase</fullName>
        <shortName evidence="9">TMP pyrophosphorylase</shortName>
        <shortName evidence="9">TMP-PPase</shortName>
    </alternativeName>
</protein>
<dbReference type="Proteomes" id="UP000709336">
    <property type="component" value="Unassembled WGS sequence"/>
</dbReference>
<dbReference type="Gene3D" id="3.40.1190.20">
    <property type="match status" value="1"/>
</dbReference>
<dbReference type="InterPro" id="IPR022998">
    <property type="entry name" value="ThiamineP_synth_TenI"/>
</dbReference>
<dbReference type="EC" id="2.5.1.3" evidence="9"/>
<feature type="binding site" evidence="9">
    <location>
        <begin position="465"/>
        <end position="466"/>
    </location>
    <ligand>
        <name>2-[(2R,5Z)-2-carboxy-4-methylthiazol-5(2H)-ylidene]ethyl phosphate</name>
        <dbReference type="ChEBI" id="CHEBI:62899"/>
    </ligand>
</feature>
<feature type="domain" description="Thiamine phosphate synthase/TenI" evidence="12">
    <location>
        <begin position="300"/>
        <end position="468"/>
    </location>
</feature>
<dbReference type="SUPFAM" id="SSF53613">
    <property type="entry name" value="Ribokinase-like"/>
    <property type="match status" value="1"/>
</dbReference>
<dbReference type="NCBIfam" id="NF002904">
    <property type="entry name" value="PRK03512.1"/>
    <property type="match status" value="1"/>
</dbReference>
<dbReference type="Pfam" id="PF02581">
    <property type="entry name" value="TMP-TENI"/>
    <property type="match status" value="1"/>
</dbReference>
<evidence type="ECO:0000256" key="3">
    <source>
        <dbReference type="ARBA" id="ARBA00022723"/>
    </source>
</evidence>
<comment type="cofactor">
    <cofactor evidence="9">
        <name>Mg(2+)</name>
        <dbReference type="ChEBI" id="CHEBI:18420"/>
    </cofactor>
    <text evidence="9">Binds 1 Mg(2+) ion per subunit.</text>
</comment>